<gene>
    <name evidence="4" type="ORF">G3M56_010125</name>
</gene>
<proteinExistence type="inferred from homology"/>
<evidence type="ECO:0000256" key="1">
    <source>
        <dbReference type="ARBA" id="ARBA00006432"/>
    </source>
</evidence>
<keyword evidence="5" id="KW-1185">Reference proteome</keyword>
<comment type="similarity">
    <text evidence="1">Belongs to the ATP-dependent AMP-binding enzyme family.</text>
</comment>
<dbReference type="Pfam" id="PF00501">
    <property type="entry name" value="AMP-binding"/>
    <property type="match status" value="1"/>
</dbReference>
<dbReference type="KEGG" id="soa:G3M56_010125"/>
<organism evidence="4 5">
    <name type="scientific">Sulfuriroseicoccus oceanibius</name>
    <dbReference type="NCBI Taxonomy" id="2707525"/>
    <lineage>
        <taxon>Bacteria</taxon>
        <taxon>Pseudomonadati</taxon>
        <taxon>Verrucomicrobiota</taxon>
        <taxon>Verrucomicrobiia</taxon>
        <taxon>Verrucomicrobiales</taxon>
        <taxon>Verrucomicrobiaceae</taxon>
        <taxon>Sulfuriroseicoccus</taxon>
    </lineage>
</organism>
<dbReference type="GO" id="GO:0006631">
    <property type="term" value="P:fatty acid metabolic process"/>
    <property type="evidence" value="ECO:0007669"/>
    <property type="project" value="TreeGrafter"/>
</dbReference>
<dbReference type="InterPro" id="IPR000873">
    <property type="entry name" value="AMP-dep_synth/lig_dom"/>
</dbReference>
<evidence type="ECO:0000256" key="2">
    <source>
        <dbReference type="ARBA" id="ARBA00022598"/>
    </source>
</evidence>
<dbReference type="Gene3D" id="3.40.50.12780">
    <property type="entry name" value="N-terminal domain of ligase-like"/>
    <property type="match status" value="1"/>
</dbReference>
<dbReference type="InterPro" id="IPR042099">
    <property type="entry name" value="ANL_N_sf"/>
</dbReference>
<dbReference type="PANTHER" id="PTHR43201">
    <property type="entry name" value="ACYL-COA SYNTHETASE"/>
    <property type="match status" value="1"/>
</dbReference>
<keyword evidence="2" id="KW-0436">Ligase</keyword>
<name>A0A6B3L8K4_9BACT</name>
<evidence type="ECO:0000313" key="5">
    <source>
        <dbReference type="Proteomes" id="UP000475117"/>
    </source>
</evidence>
<accession>A0A6B3L8K4</accession>
<dbReference type="Proteomes" id="UP000475117">
    <property type="component" value="Chromosome"/>
</dbReference>
<feature type="domain" description="AMP-dependent synthetase/ligase" evidence="3">
    <location>
        <begin position="8"/>
        <end position="382"/>
    </location>
</feature>
<evidence type="ECO:0000313" key="4">
    <source>
        <dbReference type="EMBL" id="QQL44249.1"/>
    </source>
</evidence>
<sequence>MNLTQHLTRHAAERPDQAAIIDYVSGRPRSISFGDLEQQVNGGAEALLRSGLRSGDRVVVFHPIAIELYVFLLAAMRANLAVVLIDPANGRDFVNRCVHRVMPSAFFGSGKAHLLRIGCPALRTIRRNWHSSGVVPFSKRWKPSPSNQAPTLNTPGTPPALITFTSGGTGEPKAASRTHDFLLAQHRELSTALEHEAGAVELVTLPVFTLANLASGMTSVIANTDLRHPGAADAAAIAKQCERHAITRCVASPAFFQRLIASDCWPGFQHIHTGGAPVFPPLLDAIAERGTDAWVVYGSTEAEPISDQQWSTVSKADRERITNGYGIPVGRPSAGTELRILIDQTGTPLIDLTPEELDRLTLAPGHCGEIIVSGDHVLSGYLDRHGDDLNKIHIGSTTWHRTGDAGIIDESGRLWLRGRCSALLEDKPGETDVLYPFQIEAAAHTLAPQITRCAAIDHNSQRLLIIEGTIPENLEQQLAWAKLDAIRSRPKIPVDKRHNAKIDYPRLVEVLG</sequence>
<dbReference type="PANTHER" id="PTHR43201:SF5">
    <property type="entry name" value="MEDIUM-CHAIN ACYL-COA LIGASE ACSF2, MITOCHONDRIAL"/>
    <property type="match status" value="1"/>
</dbReference>
<protein>
    <submittedName>
        <fullName evidence="4">AMP-binding protein</fullName>
    </submittedName>
</protein>
<dbReference type="AlphaFoldDB" id="A0A6B3L8K4"/>
<dbReference type="SUPFAM" id="SSF56801">
    <property type="entry name" value="Acetyl-CoA synthetase-like"/>
    <property type="match status" value="1"/>
</dbReference>
<dbReference type="GO" id="GO:0031956">
    <property type="term" value="F:medium-chain fatty acid-CoA ligase activity"/>
    <property type="evidence" value="ECO:0007669"/>
    <property type="project" value="TreeGrafter"/>
</dbReference>
<dbReference type="RefSeq" id="WP_164362333.1">
    <property type="nucleotide sequence ID" value="NZ_CP066776.1"/>
</dbReference>
<evidence type="ECO:0000259" key="3">
    <source>
        <dbReference type="Pfam" id="PF00501"/>
    </source>
</evidence>
<dbReference type="EMBL" id="CP066776">
    <property type="protein sequence ID" value="QQL44249.1"/>
    <property type="molecule type" value="Genomic_DNA"/>
</dbReference>
<reference evidence="4 5" key="1">
    <citation type="submission" date="2020-12" db="EMBL/GenBank/DDBJ databases">
        <title>Sulforoseuscoccus oceanibium gen. nov., sp. nov., a representative of the phylum Verrucomicrobia with special cytoplasmic membrane, and proposal of Sulforoseuscoccusaceae fam. nov.</title>
        <authorList>
            <person name="Xi F."/>
        </authorList>
    </citation>
    <scope>NUCLEOTIDE SEQUENCE [LARGE SCALE GENOMIC DNA]</scope>
    <source>
        <strain evidence="4 5">T37</strain>
    </source>
</reference>